<feature type="compositionally biased region" description="Polar residues" evidence="1">
    <location>
        <begin position="119"/>
        <end position="138"/>
    </location>
</feature>
<evidence type="ECO:0000313" key="2">
    <source>
        <dbReference type="EMBL" id="GAK64397.1"/>
    </source>
</evidence>
<accession>A0A081CCK1</accession>
<dbReference type="GeneID" id="26303544"/>
<dbReference type="AlphaFoldDB" id="A0A081CCK1"/>
<keyword evidence="3" id="KW-1185">Reference proteome</keyword>
<evidence type="ECO:0000256" key="1">
    <source>
        <dbReference type="SAM" id="MobiDB-lite"/>
    </source>
</evidence>
<feature type="region of interest" description="Disordered" evidence="1">
    <location>
        <begin position="1"/>
        <end position="34"/>
    </location>
</feature>
<organism evidence="2 3">
    <name type="scientific">Pseudozyma antarctica</name>
    <name type="common">Yeast</name>
    <name type="synonym">Candida antarctica</name>
    <dbReference type="NCBI Taxonomy" id="84753"/>
    <lineage>
        <taxon>Eukaryota</taxon>
        <taxon>Fungi</taxon>
        <taxon>Dikarya</taxon>
        <taxon>Basidiomycota</taxon>
        <taxon>Ustilaginomycotina</taxon>
        <taxon>Ustilaginomycetes</taxon>
        <taxon>Ustilaginales</taxon>
        <taxon>Ustilaginaceae</taxon>
        <taxon>Moesziomyces</taxon>
    </lineage>
</organism>
<protein>
    <submittedName>
        <fullName evidence="2">Uncharacterized protein</fullName>
    </submittedName>
</protein>
<name>A0A081CCK1_PSEA2</name>
<sequence>MKGVLQKVPKNKRRGNTRLDPSDRSKVPSRASGTDPALLYRSQAENLVGLAWRCARLRFDAIVASSKGAGNARSVRCKMLVSRHTRPVLPHVPRPVGPGEREALKLELKGRKTVVVLSPQQEQQSALPSLSAATAQTRTSDRTLPAKPYPSILLRAPAFSARYQQRASVSPDRPARDDPEPSHACSRLSSKILAAVVPNPSIVKVSSYEIPLTDSITAPSLRIRN</sequence>
<dbReference type="Proteomes" id="UP000053758">
    <property type="component" value="Unassembled WGS sequence"/>
</dbReference>
<gene>
    <name evidence="2" type="ORF">PAN0_005d2610</name>
</gene>
<feature type="region of interest" description="Disordered" evidence="1">
    <location>
        <begin position="163"/>
        <end position="185"/>
    </location>
</feature>
<reference evidence="3" key="1">
    <citation type="journal article" date="2014" name="Genome Announc.">
        <title>Draft Genome Sequence of the Yeast Pseudozyma antarctica Type Strain JCM10317, a Producer of the Glycolipid Biosurfactants, Mannosylerythritol Lipids.</title>
        <authorList>
            <person name="Saika A."/>
            <person name="Koike H."/>
            <person name="Hori T."/>
            <person name="Fukuoka T."/>
            <person name="Sato S."/>
            <person name="Habe H."/>
            <person name="Kitamoto D."/>
            <person name="Morita T."/>
        </authorList>
    </citation>
    <scope>NUCLEOTIDE SEQUENCE [LARGE SCALE GENOMIC DNA]</scope>
    <source>
        <strain evidence="3">JCM 10317</strain>
    </source>
</reference>
<dbReference type="HOGENOM" id="CLU_1229787_0_0_1"/>
<dbReference type="RefSeq" id="XP_014657337.1">
    <property type="nucleotide sequence ID" value="XM_014801851.1"/>
</dbReference>
<feature type="region of interest" description="Disordered" evidence="1">
    <location>
        <begin position="119"/>
        <end position="147"/>
    </location>
</feature>
<proteinExistence type="predicted"/>
<dbReference type="EMBL" id="DF830072">
    <property type="protein sequence ID" value="GAK64397.1"/>
    <property type="molecule type" value="Genomic_DNA"/>
</dbReference>
<evidence type="ECO:0000313" key="3">
    <source>
        <dbReference type="Proteomes" id="UP000053758"/>
    </source>
</evidence>